<dbReference type="SUPFAM" id="SSF50814">
    <property type="entry name" value="Lipocalins"/>
    <property type="match status" value="1"/>
</dbReference>
<dbReference type="InterPro" id="IPR012674">
    <property type="entry name" value="Calycin"/>
</dbReference>
<dbReference type="AlphaFoldDB" id="A0A0R2AFV3"/>
<proteinExistence type="predicted"/>
<dbReference type="Gene3D" id="2.40.128.20">
    <property type="match status" value="1"/>
</dbReference>
<organism evidence="1 2">
    <name type="scientific">Paucilactobacillus vaccinostercus DSM 20634</name>
    <dbReference type="NCBI Taxonomy" id="1423813"/>
    <lineage>
        <taxon>Bacteria</taxon>
        <taxon>Bacillati</taxon>
        <taxon>Bacillota</taxon>
        <taxon>Bacilli</taxon>
        <taxon>Lactobacillales</taxon>
        <taxon>Lactobacillaceae</taxon>
        <taxon>Paucilactobacillus</taxon>
    </lineage>
</organism>
<reference evidence="1 2" key="1">
    <citation type="journal article" date="2015" name="Genome Announc.">
        <title>Expanding the biotechnology potential of lactobacilli through comparative genomics of 213 strains and associated genera.</title>
        <authorList>
            <person name="Sun Z."/>
            <person name="Harris H.M."/>
            <person name="McCann A."/>
            <person name="Guo C."/>
            <person name="Argimon S."/>
            <person name="Zhang W."/>
            <person name="Yang X."/>
            <person name="Jeffery I.B."/>
            <person name="Cooney J.C."/>
            <person name="Kagawa T.F."/>
            <person name="Liu W."/>
            <person name="Song Y."/>
            <person name="Salvetti E."/>
            <person name="Wrobel A."/>
            <person name="Rasinkangas P."/>
            <person name="Parkhill J."/>
            <person name="Rea M.C."/>
            <person name="O'Sullivan O."/>
            <person name="Ritari J."/>
            <person name="Douillard F.P."/>
            <person name="Paul Ross R."/>
            <person name="Yang R."/>
            <person name="Briner A.E."/>
            <person name="Felis G.E."/>
            <person name="de Vos W.M."/>
            <person name="Barrangou R."/>
            <person name="Klaenhammer T.R."/>
            <person name="Caufield P.W."/>
            <person name="Cui Y."/>
            <person name="Zhang H."/>
            <person name="O'Toole P.W."/>
        </authorList>
    </citation>
    <scope>NUCLEOTIDE SEQUENCE [LARGE SCALE GENOMIC DNA]</scope>
    <source>
        <strain evidence="1 2">DSM 20634</strain>
    </source>
</reference>
<dbReference type="Pfam" id="PF09148">
    <property type="entry name" value="DUF1934"/>
    <property type="match status" value="1"/>
</dbReference>
<sequence>MTGGVLGYNMNDNVKRVNVIQTGVPVRVNLVTTIEQDGQQQQFKFDEPGQLVLVNGHYYLRYHETDQHTSVPVTFRFDDDQTVMLSRSSENRLRIMFNAKQDYETHYKTAYGMMKLIVKTQRLLTDLDLMNAYGKLAIDYELHAQGQLIGKYQIRLQFNA</sequence>
<protein>
    <recommendedName>
        <fullName evidence="3">DUF1934 domain-containing protein</fullName>
    </recommendedName>
</protein>
<dbReference type="EMBL" id="AYYY01000001">
    <property type="protein sequence ID" value="KRM62777.1"/>
    <property type="molecule type" value="Genomic_DNA"/>
</dbReference>
<keyword evidence="2" id="KW-1185">Reference proteome</keyword>
<evidence type="ECO:0008006" key="3">
    <source>
        <dbReference type="Google" id="ProtNLM"/>
    </source>
</evidence>
<dbReference type="InterPro" id="IPR015231">
    <property type="entry name" value="DUF1934"/>
</dbReference>
<dbReference type="STRING" id="1423813.FC26_GL001208"/>
<name>A0A0R2AFV3_9LACO</name>
<dbReference type="Proteomes" id="UP000051733">
    <property type="component" value="Unassembled WGS sequence"/>
</dbReference>
<evidence type="ECO:0000313" key="1">
    <source>
        <dbReference type="EMBL" id="KRM62777.1"/>
    </source>
</evidence>
<gene>
    <name evidence="1" type="ORF">FC26_GL001208</name>
</gene>
<accession>A0A0R2AFV3</accession>
<dbReference type="PATRIC" id="fig|1423813.3.peg.1230"/>
<comment type="caution">
    <text evidence="1">The sequence shown here is derived from an EMBL/GenBank/DDBJ whole genome shotgun (WGS) entry which is preliminary data.</text>
</comment>
<evidence type="ECO:0000313" key="2">
    <source>
        <dbReference type="Proteomes" id="UP000051733"/>
    </source>
</evidence>